<comment type="caution">
    <text evidence="2">The sequence shown here is derived from an EMBL/GenBank/DDBJ whole genome shotgun (WGS) entry which is preliminary data.</text>
</comment>
<feature type="region of interest" description="Disordered" evidence="1">
    <location>
        <begin position="41"/>
        <end position="106"/>
    </location>
</feature>
<gene>
    <name evidence="2" type="ORF">QR680_016121</name>
</gene>
<name>A0AA39HB27_9BILA</name>
<proteinExistence type="predicted"/>
<dbReference type="Proteomes" id="UP001175271">
    <property type="component" value="Unassembled WGS sequence"/>
</dbReference>
<evidence type="ECO:0000313" key="3">
    <source>
        <dbReference type="Proteomes" id="UP001175271"/>
    </source>
</evidence>
<dbReference type="AlphaFoldDB" id="A0AA39HB27"/>
<organism evidence="2 3">
    <name type="scientific">Steinernema hermaphroditum</name>
    <dbReference type="NCBI Taxonomy" id="289476"/>
    <lineage>
        <taxon>Eukaryota</taxon>
        <taxon>Metazoa</taxon>
        <taxon>Ecdysozoa</taxon>
        <taxon>Nematoda</taxon>
        <taxon>Chromadorea</taxon>
        <taxon>Rhabditida</taxon>
        <taxon>Tylenchina</taxon>
        <taxon>Panagrolaimomorpha</taxon>
        <taxon>Strongyloidoidea</taxon>
        <taxon>Steinernematidae</taxon>
        <taxon>Steinernema</taxon>
    </lineage>
</organism>
<protein>
    <submittedName>
        <fullName evidence="2">Uncharacterized protein</fullName>
    </submittedName>
</protein>
<sequence length="106" mass="12044">MFPKAYQLRDDQISPLRMQRLISEMFRECRIAAATPVVKEAAEDSVLSEEYIDDERDVNDGPKNRDRPEVPGPPSRDQEARRHGSGIPARMLNKSPPPFVVSWPAL</sequence>
<feature type="compositionally biased region" description="Acidic residues" evidence="1">
    <location>
        <begin position="46"/>
        <end position="57"/>
    </location>
</feature>
<accession>A0AA39HB27</accession>
<feature type="compositionally biased region" description="Basic and acidic residues" evidence="1">
    <location>
        <begin position="58"/>
        <end position="69"/>
    </location>
</feature>
<keyword evidence="3" id="KW-1185">Reference proteome</keyword>
<evidence type="ECO:0000313" key="2">
    <source>
        <dbReference type="EMBL" id="KAK0402059.1"/>
    </source>
</evidence>
<reference evidence="2" key="1">
    <citation type="submission" date="2023-06" db="EMBL/GenBank/DDBJ databases">
        <title>Genomic analysis of the entomopathogenic nematode Steinernema hermaphroditum.</title>
        <authorList>
            <person name="Schwarz E.M."/>
            <person name="Heppert J.K."/>
            <person name="Baniya A."/>
            <person name="Schwartz H.T."/>
            <person name="Tan C.-H."/>
            <person name="Antoshechkin I."/>
            <person name="Sternberg P.W."/>
            <person name="Goodrich-Blair H."/>
            <person name="Dillman A.R."/>
        </authorList>
    </citation>
    <scope>NUCLEOTIDE SEQUENCE</scope>
    <source>
        <strain evidence="2">PS9179</strain>
        <tissue evidence="2">Whole animal</tissue>
    </source>
</reference>
<dbReference type="EMBL" id="JAUCMV010000004">
    <property type="protein sequence ID" value="KAK0402059.1"/>
    <property type="molecule type" value="Genomic_DNA"/>
</dbReference>
<evidence type="ECO:0000256" key="1">
    <source>
        <dbReference type="SAM" id="MobiDB-lite"/>
    </source>
</evidence>